<protein>
    <submittedName>
        <fullName evidence="2">Uncharacterized protein</fullName>
    </submittedName>
</protein>
<name>A0A0C3KWY4_9AGAM</name>
<sequence>MLAAPIEWKRGGGGINEVEEQNAAGGDRGIRLSSPAHDRGKTTAAAPNVSPTARFSQTELWFTTLSAAHCRTFCCGYDSDKSTAVRRNSAKRKVRLRATGMFRGRYMFLPGTIPPAGRSAVIITSRAGDDAGLALQMGMAMVGPLVEQARDDEPEGDEAGEEGVEEEGEVVVGR</sequence>
<organism evidence="2 3">
    <name type="scientific">Tulasnella calospora MUT 4182</name>
    <dbReference type="NCBI Taxonomy" id="1051891"/>
    <lineage>
        <taxon>Eukaryota</taxon>
        <taxon>Fungi</taxon>
        <taxon>Dikarya</taxon>
        <taxon>Basidiomycota</taxon>
        <taxon>Agaricomycotina</taxon>
        <taxon>Agaricomycetes</taxon>
        <taxon>Cantharellales</taxon>
        <taxon>Tulasnellaceae</taxon>
        <taxon>Tulasnella</taxon>
    </lineage>
</organism>
<gene>
    <name evidence="2" type="ORF">M407DRAFT_8109</name>
</gene>
<reference evidence="2 3" key="1">
    <citation type="submission" date="2014-04" db="EMBL/GenBank/DDBJ databases">
        <authorList>
            <consortium name="DOE Joint Genome Institute"/>
            <person name="Kuo A."/>
            <person name="Girlanda M."/>
            <person name="Perotto S."/>
            <person name="Kohler A."/>
            <person name="Nagy L.G."/>
            <person name="Floudas D."/>
            <person name="Copeland A."/>
            <person name="Barry K.W."/>
            <person name="Cichocki N."/>
            <person name="Veneault-Fourrey C."/>
            <person name="LaButti K."/>
            <person name="Lindquist E.A."/>
            <person name="Lipzen A."/>
            <person name="Lundell T."/>
            <person name="Morin E."/>
            <person name="Murat C."/>
            <person name="Sun H."/>
            <person name="Tunlid A."/>
            <person name="Henrissat B."/>
            <person name="Grigoriev I.V."/>
            <person name="Hibbett D.S."/>
            <person name="Martin F."/>
            <person name="Nordberg H.P."/>
            <person name="Cantor M.N."/>
            <person name="Hua S.X."/>
        </authorList>
    </citation>
    <scope>NUCLEOTIDE SEQUENCE [LARGE SCALE GENOMIC DNA]</scope>
    <source>
        <strain evidence="2 3">MUT 4182</strain>
    </source>
</reference>
<evidence type="ECO:0000313" key="2">
    <source>
        <dbReference type="EMBL" id="KIO25953.1"/>
    </source>
</evidence>
<dbReference type="EMBL" id="KN823032">
    <property type="protein sequence ID" value="KIO25953.1"/>
    <property type="molecule type" value="Genomic_DNA"/>
</dbReference>
<feature type="compositionally biased region" description="Acidic residues" evidence="1">
    <location>
        <begin position="150"/>
        <end position="174"/>
    </location>
</feature>
<dbReference type="HOGENOM" id="CLU_1541246_0_0_1"/>
<accession>A0A0C3KWY4</accession>
<dbReference type="AlphaFoldDB" id="A0A0C3KWY4"/>
<feature type="region of interest" description="Disordered" evidence="1">
    <location>
        <begin position="148"/>
        <end position="174"/>
    </location>
</feature>
<evidence type="ECO:0000256" key="1">
    <source>
        <dbReference type="SAM" id="MobiDB-lite"/>
    </source>
</evidence>
<dbReference type="Proteomes" id="UP000054248">
    <property type="component" value="Unassembled WGS sequence"/>
</dbReference>
<proteinExistence type="predicted"/>
<keyword evidence="3" id="KW-1185">Reference proteome</keyword>
<feature type="region of interest" description="Disordered" evidence="1">
    <location>
        <begin position="23"/>
        <end position="48"/>
    </location>
</feature>
<evidence type="ECO:0000313" key="3">
    <source>
        <dbReference type="Proteomes" id="UP000054248"/>
    </source>
</evidence>
<reference evidence="3" key="2">
    <citation type="submission" date="2015-01" db="EMBL/GenBank/DDBJ databases">
        <title>Evolutionary Origins and Diversification of the Mycorrhizal Mutualists.</title>
        <authorList>
            <consortium name="DOE Joint Genome Institute"/>
            <consortium name="Mycorrhizal Genomics Consortium"/>
            <person name="Kohler A."/>
            <person name="Kuo A."/>
            <person name="Nagy L.G."/>
            <person name="Floudas D."/>
            <person name="Copeland A."/>
            <person name="Barry K.W."/>
            <person name="Cichocki N."/>
            <person name="Veneault-Fourrey C."/>
            <person name="LaButti K."/>
            <person name="Lindquist E.A."/>
            <person name="Lipzen A."/>
            <person name="Lundell T."/>
            <person name="Morin E."/>
            <person name="Murat C."/>
            <person name="Riley R."/>
            <person name="Ohm R."/>
            <person name="Sun H."/>
            <person name="Tunlid A."/>
            <person name="Henrissat B."/>
            <person name="Grigoriev I.V."/>
            <person name="Hibbett D.S."/>
            <person name="Martin F."/>
        </authorList>
    </citation>
    <scope>NUCLEOTIDE SEQUENCE [LARGE SCALE GENOMIC DNA]</scope>
    <source>
        <strain evidence="3">MUT 4182</strain>
    </source>
</reference>